<gene>
    <name evidence="1" type="ORF">QE375_001583</name>
</gene>
<dbReference type="RefSeq" id="WP_309689663.1">
    <property type="nucleotide sequence ID" value="NZ_JAVIZQ010000001.1"/>
</dbReference>
<dbReference type="EMBL" id="JAVIZQ010000001">
    <property type="protein sequence ID" value="MDR6142029.1"/>
    <property type="molecule type" value="Genomic_DNA"/>
</dbReference>
<sequence length="267" mass="30150">MAFTYTGEQVDLGFGRGWLSRPAAASIRRVDRQIGHPLQITEAGRTRARQMEHWLTYQRVGWPIALHPDTPSEHQKGLSIDSDEAQRIIAILEDHGWRRTVYRWVNGKWTLVERWHFEYFAHLDNHRNDPAPGGAVSAPPVPEEDDMIAARITDGNGVNHHAIIGNGHLRHLIDADDPEWMKNVITGDDKWTPIPIQRLPSVLRTYACDLHIWDIRNGSFVVLDPLTGNVAPGMVWSAVNVLRSTVAQIKVTSEQTKAYVEQLAEAS</sequence>
<dbReference type="InterPro" id="IPR009045">
    <property type="entry name" value="Zn_M74/Hedgehog-like"/>
</dbReference>
<dbReference type="SUPFAM" id="SSF55166">
    <property type="entry name" value="Hedgehog/DD-peptidase"/>
    <property type="match status" value="1"/>
</dbReference>
<evidence type="ECO:0008006" key="3">
    <source>
        <dbReference type="Google" id="ProtNLM"/>
    </source>
</evidence>
<comment type="caution">
    <text evidence="1">The sequence shown here is derived from an EMBL/GenBank/DDBJ whole genome shotgun (WGS) entry which is preliminary data.</text>
</comment>
<evidence type="ECO:0000313" key="1">
    <source>
        <dbReference type="EMBL" id="MDR6142029.1"/>
    </source>
</evidence>
<organism evidence="1 2">
    <name type="scientific">Microbacterium foliorum</name>
    <dbReference type="NCBI Taxonomy" id="104336"/>
    <lineage>
        <taxon>Bacteria</taxon>
        <taxon>Bacillati</taxon>
        <taxon>Actinomycetota</taxon>
        <taxon>Actinomycetes</taxon>
        <taxon>Micrococcales</taxon>
        <taxon>Microbacteriaceae</taxon>
        <taxon>Microbacterium</taxon>
    </lineage>
</organism>
<name>A0ABU1HPP8_9MICO</name>
<accession>A0ABU1HPP8</accession>
<proteinExistence type="predicted"/>
<reference evidence="1 2" key="1">
    <citation type="submission" date="2023-08" db="EMBL/GenBank/DDBJ databases">
        <title>Functional and genomic diversity of the sorghum phyllosphere microbiome.</title>
        <authorList>
            <person name="Shade A."/>
        </authorList>
    </citation>
    <scope>NUCLEOTIDE SEQUENCE [LARGE SCALE GENOMIC DNA]</scope>
    <source>
        <strain evidence="1 2">SORGH_AS_0445</strain>
    </source>
</reference>
<evidence type="ECO:0000313" key="2">
    <source>
        <dbReference type="Proteomes" id="UP001249291"/>
    </source>
</evidence>
<keyword evidence="2" id="KW-1185">Reference proteome</keyword>
<dbReference type="Proteomes" id="UP001249291">
    <property type="component" value="Unassembled WGS sequence"/>
</dbReference>
<protein>
    <recommendedName>
        <fullName evidence="3">Lysin A</fullName>
    </recommendedName>
</protein>